<dbReference type="RefSeq" id="WP_048692925.1">
    <property type="nucleotide sequence ID" value="NZ_KQ130493.1"/>
</dbReference>
<dbReference type="PATRIC" id="fig|1513271.3.peg.2512"/>
<dbReference type="Gene3D" id="2.60.120.200">
    <property type="match status" value="1"/>
</dbReference>
<keyword evidence="4" id="KW-1185">Reference proteome</keyword>
<dbReference type="Pfam" id="PF13385">
    <property type="entry name" value="Laminin_G_3"/>
    <property type="match status" value="1"/>
</dbReference>
<dbReference type="STRING" id="1513271.XM47_12320"/>
<keyword evidence="2" id="KW-0472">Membrane</keyword>
<evidence type="ECO:0000256" key="2">
    <source>
        <dbReference type="SAM" id="Phobius"/>
    </source>
</evidence>
<evidence type="ECO:0000256" key="1">
    <source>
        <dbReference type="SAM" id="MobiDB-lite"/>
    </source>
</evidence>
<dbReference type="OrthoDB" id="261210at2"/>
<organism evidence="3 4">
    <name type="scientific">Catenovulum maritimum</name>
    <dbReference type="NCBI Taxonomy" id="1513271"/>
    <lineage>
        <taxon>Bacteria</taxon>
        <taxon>Pseudomonadati</taxon>
        <taxon>Pseudomonadota</taxon>
        <taxon>Gammaproteobacteria</taxon>
        <taxon>Alteromonadales</taxon>
        <taxon>Alteromonadaceae</taxon>
        <taxon>Catenovulum</taxon>
    </lineage>
</organism>
<comment type="caution">
    <text evidence="3">The sequence shown here is derived from an EMBL/GenBank/DDBJ whole genome shotgun (WGS) entry which is preliminary data.</text>
</comment>
<reference evidence="3 4" key="1">
    <citation type="submission" date="2015-04" db="EMBL/GenBank/DDBJ databases">
        <title>Draft Genome Sequence of the Novel Agar-Digesting Marine Bacterium Q1.</title>
        <authorList>
            <person name="Li Y."/>
            <person name="Li D."/>
            <person name="Chen G."/>
            <person name="Du Z."/>
        </authorList>
    </citation>
    <scope>NUCLEOTIDE SEQUENCE [LARGE SCALE GENOMIC DNA]</scope>
    <source>
        <strain evidence="3 4">Q1</strain>
    </source>
</reference>
<keyword evidence="2" id="KW-1133">Transmembrane helix</keyword>
<proteinExistence type="predicted"/>
<protein>
    <recommendedName>
        <fullName evidence="5">Pentaxin domain-containing protein</fullName>
    </recommendedName>
</protein>
<dbReference type="AlphaFoldDB" id="A0A0J8GPY6"/>
<dbReference type="EMBL" id="LAZL01000020">
    <property type="protein sequence ID" value="KMT64827.1"/>
    <property type="molecule type" value="Genomic_DNA"/>
</dbReference>
<dbReference type="InterPro" id="IPR013320">
    <property type="entry name" value="ConA-like_dom_sf"/>
</dbReference>
<name>A0A0J8GPY6_9ALTE</name>
<gene>
    <name evidence="3" type="ORF">XM47_12320</name>
</gene>
<dbReference type="Proteomes" id="UP000037600">
    <property type="component" value="Unassembled WGS sequence"/>
</dbReference>
<dbReference type="SUPFAM" id="SSF49899">
    <property type="entry name" value="Concanavalin A-like lectins/glucanases"/>
    <property type="match status" value="1"/>
</dbReference>
<feature type="compositionally biased region" description="Polar residues" evidence="1">
    <location>
        <begin position="101"/>
        <end position="113"/>
    </location>
</feature>
<evidence type="ECO:0000313" key="3">
    <source>
        <dbReference type="EMBL" id="KMT64827.1"/>
    </source>
</evidence>
<feature type="transmembrane region" description="Helical" evidence="2">
    <location>
        <begin position="126"/>
        <end position="146"/>
    </location>
</feature>
<accession>A0A0J8GPY6</accession>
<evidence type="ECO:0000313" key="4">
    <source>
        <dbReference type="Proteomes" id="UP000037600"/>
    </source>
</evidence>
<evidence type="ECO:0008006" key="5">
    <source>
        <dbReference type="Google" id="ProtNLM"/>
    </source>
</evidence>
<sequence>MTLTDNFQALRELIDIILDDEASEADIEQLNLKLKDNPEAQQFYYEYISMHMHLKSAAKHNVEFVYRRMSEEFIVRPAEQSEKIKNVIESDSTESKPALGNTLTNTPADPTTEANKDDTRKPIKPIFYLLFAFVGLLLLAIAWYSLERSSSSFTAKILQGQLSILELGKIDADLLSPGEYKIEQASRLELKDGDILDLVPNSVIKIFNNNEVELITGKLEIEPTSGHNILVHGPNFQLFSNGDGLVVDLTSNQPLVKTGGNTLLVPTTWRPRHYWSFNEMGESVIDSAGRADGTISPDTSRVDGLLGTGAFYFNNTASAKINVGNGGGIAPASGSFSVRDGITIEALIRPNYSGLEGDDDHIFRKDQSDGNLRILLSFQNDSGKDYLRPRGEYNESISFGLFLLGQGYQELKLPLDGLNGRPTLAQLKDGKPHHIVATYDAASGYKMIYIDGKKHASFRYLIGSKILSGGRGMAHIGNNPNAPATESEAFDGVIDEVAFYDFALPPYMVNDHYQQVKTKLNYFGLFPSTEQLPQSIKMPLPAETWIAIDVSTGLPHHRVIP</sequence>
<feature type="region of interest" description="Disordered" evidence="1">
    <location>
        <begin position="85"/>
        <end position="117"/>
    </location>
</feature>
<keyword evidence="2" id="KW-0812">Transmembrane</keyword>